<accession>A0ABV9GWX4</accession>
<dbReference type="InterPro" id="IPR050638">
    <property type="entry name" value="AA-Vitamin_Transporters"/>
</dbReference>
<evidence type="ECO:0000256" key="2">
    <source>
        <dbReference type="ARBA" id="ARBA00022475"/>
    </source>
</evidence>
<feature type="transmembrane region" description="Helical" evidence="6">
    <location>
        <begin position="100"/>
        <end position="117"/>
    </location>
</feature>
<feature type="transmembrane region" description="Helical" evidence="6">
    <location>
        <begin position="178"/>
        <end position="201"/>
    </location>
</feature>
<dbReference type="RefSeq" id="WP_377724565.1">
    <property type="nucleotide sequence ID" value="NZ_JBHSEW010000003.1"/>
</dbReference>
<reference evidence="9" key="1">
    <citation type="journal article" date="2019" name="Int. J. Syst. Evol. Microbiol.">
        <title>The Global Catalogue of Microorganisms (GCM) 10K type strain sequencing project: providing services to taxonomists for standard genome sequencing and annotation.</title>
        <authorList>
            <consortium name="The Broad Institute Genomics Platform"/>
            <consortium name="The Broad Institute Genome Sequencing Center for Infectious Disease"/>
            <person name="Wu L."/>
            <person name="Ma J."/>
        </authorList>
    </citation>
    <scope>NUCLEOTIDE SEQUENCE [LARGE SCALE GENOMIC DNA]</scope>
    <source>
        <strain evidence="9">JCM 11650</strain>
    </source>
</reference>
<feature type="transmembrane region" description="Helical" evidence="6">
    <location>
        <begin position="147"/>
        <end position="166"/>
    </location>
</feature>
<feature type="transmembrane region" description="Helical" evidence="6">
    <location>
        <begin position="36"/>
        <end position="54"/>
    </location>
</feature>
<evidence type="ECO:0000256" key="3">
    <source>
        <dbReference type="ARBA" id="ARBA00022692"/>
    </source>
</evidence>
<name>A0ABV9GWX4_9BURK</name>
<keyword evidence="9" id="KW-1185">Reference proteome</keyword>
<feature type="transmembrane region" description="Helical" evidence="6">
    <location>
        <begin position="213"/>
        <end position="236"/>
    </location>
</feature>
<evidence type="ECO:0000256" key="1">
    <source>
        <dbReference type="ARBA" id="ARBA00004651"/>
    </source>
</evidence>
<evidence type="ECO:0000256" key="5">
    <source>
        <dbReference type="ARBA" id="ARBA00023136"/>
    </source>
</evidence>
<feature type="domain" description="EamA" evidence="7">
    <location>
        <begin position="11"/>
        <end position="140"/>
    </location>
</feature>
<sequence length="292" mass="31984">MPAFTARQLGFLLLLTLIWGVNWPVMKLGLQHFPPLTFRAVSLWMGVPILALLVRLQGGSWHLPRSSWGATARLSLFNMVLWNMLIVLGIPQLSSGRAAILGYTMPIFSALLGAWLYRDSLPWRGWLGVLAASAGVLLLLWHETAALGGKPAGVVLMLLAAISWALGTQQLRRAQVAVPLLTLSLWMMVFAALALTLLAVVFEHARWHAPDRIALATLAFNGVLVFGFAQSVWFFLARSLPPLASTLSVMFIPVLGVFTGALWLGEQLRWQDYSAVVLMALAIASVLWPGKK</sequence>
<dbReference type="InterPro" id="IPR000620">
    <property type="entry name" value="EamA_dom"/>
</dbReference>
<dbReference type="EMBL" id="JBHSEW010000003">
    <property type="protein sequence ID" value="MFC4621588.1"/>
    <property type="molecule type" value="Genomic_DNA"/>
</dbReference>
<dbReference type="PANTHER" id="PTHR32322">
    <property type="entry name" value="INNER MEMBRANE TRANSPORTER"/>
    <property type="match status" value="1"/>
</dbReference>
<protein>
    <submittedName>
        <fullName evidence="8">DMT family transporter</fullName>
    </submittedName>
</protein>
<dbReference type="Pfam" id="PF00892">
    <property type="entry name" value="EamA"/>
    <property type="match status" value="2"/>
</dbReference>
<dbReference type="InterPro" id="IPR037185">
    <property type="entry name" value="EmrE-like"/>
</dbReference>
<keyword evidence="2" id="KW-1003">Cell membrane</keyword>
<dbReference type="SUPFAM" id="SSF103481">
    <property type="entry name" value="Multidrug resistance efflux transporter EmrE"/>
    <property type="match status" value="2"/>
</dbReference>
<evidence type="ECO:0000256" key="6">
    <source>
        <dbReference type="SAM" id="Phobius"/>
    </source>
</evidence>
<comment type="subcellular location">
    <subcellularLocation>
        <location evidence="1">Cell membrane</location>
        <topology evidence="1">Multi-pass membrane protein</topology>
    </subcellularLocation>
</comment>
<gene>
    <name evidence="8" type="ORF">ACFO3A_05110</name>
</gene>
<evidence type="ECO:0000313" key="9">
    <source>
        <dbReference type="Proteomes" id="UP001595967"/>
    </source>
</evidence>
<feature type="transmembrane region" description="Helical" evidence="6">
    <location>
        <begin position="75"/>
        <end position="94"/>
    </location>
</feature>
<evidence type="ECO:0000259" key="7">
    <source>
        <dbReference type="Pfam" id="PF00892"/>
    </source>
</evidence>
<keyword evidence="5 6" id="KW-0472">Membrane</keyword>
<evidence type="ECO:0000256" key="4">
    <source>
        <dbReference type="ARBA" id="ARBA00022989"/>
    </source>
</evidence>
<comment type="caution">
    <text evidence="8">The sequence shown here is derived from an EMBL/GenBank/DDBJ whole genome shotgun (WGS) entry which is preliminary data.</text>
</comment>
<evidence type="ECO:0000313" key="8">
    <source>
        <dbReference type="EMBL" id="MFC4621588.1"/>
    </source>
</evidence>
<keyword evidence="4 6" id="KW-1133">Transmembrane helix</keyword>
<dbReference type="PANTHER" id="PTHR32322:SF18">
    <property type="entry name" value="S-ADENOSYLMETHIONINE_S-ADENOSYLHOMOCYSTEINE TRANSPORTER"/>
    <property type="match status" value="1"/>
</dbReference>
<feature type="domain" description="EamA" evidence="7">
    <location>
        <begin position="153"/>
        <end position="287"/>
    </location>
</feature>
<dbReference type="Proteomes" id="UP001595967">
    <property type="component" value="Unassembled WGS sequence"/>
</dbReference>
<feature type="transmembrane region" description="Helical" evidence="6">
    <location>
        <begin position="243"/>
        <end position="264"/>
    </location>
</feature>
<keyword evidence="3 6" id="KW-0812">Transmembrane</keyword>
<feature type="transmembrane region" description="Helical" evidence="6">
    <location>
        <begin position="270"/>
        <end position="288"/>
    </location>
</feature>
<feature type="transmembrane region" description="Helical" evidence="6">
    <location>
        <begin position="124"/>
        <end position="141"/>
    </location>
</feature>
<proteinExistence type="predicted"/>
<organism evidence="8 9">
    <name type="scientific">Comamonas nitrativorans</name>
    <dbReference type="NCBI Taxonomy" id="108437"/>
    <lineage>
        <taxon>Bacteria</taxon>
        <taxon>Pseudomonadati</taxon>
        <taxon>Pseudomonadota</taxon>
        <taxon>Betaproteobacteria</taxon>
        <taxon>Burkholderiales</taxon>
        <taxon>Comamonadaceae</taxon>
        <taxon>Comamonas</taxon>
    </lineage>
</organism>